<name>A0A3P8SJ22_AMPPE</name>
<comment type="similarity">
    <text evidence="4">Belongs to the IL-1 family.</text>
</comment>
<dbReference type="STRING" id="161767.ENSAPEP00000012513"/>
<dbReference type="Proteomes" id="UP000265080">
    <property type="component" value="Chromosome 16"/>
</dbReference>
<dbReference type="Ensembl" id="ENSAPET00000012849.1">
    <property type="protein sequence ID" value="ENSAPEP00000012513.1"/>
    <property type="gene ID" value="ENSAPEG00000008932.1"/>
</dbReference>
<protein>
    <recommendedName>
        <fullName evidence="5">Interleukin-1 beta</fullName>
    </recommendedName>
</protein>
<reference evidence="13" key="2">
    <citation type="submission" date="2025-08" db="UniProtKB">
        <authorList>
            <consortium name="Ensembl"/>
        </authorList>
    </citation>
    <scope>IDENTIFICATION</scope>
</reference>
<dbReference type="GO" id="GO:0071222">
    <property type="term" value="P:cellular response to lipopolysaccharide"/>
    <property type="evidence" value="ECO:0007669"/>
    <property type="project" value="TreeGrafter"/>
</dbReference>
<evidence type="ECO:0000256" key="7">
    <source>
        <dbReference type="ARBA" id="ARBA00022514"/>
    </source>
</evidence>
<dbReference type="AlphaFoldDB" id="A0A3P8SJ22"/>
<dbReference type="GO" id="GO:0048246">
    <property type="term" value="P:macrophage chemotaxis"/>
    <property type="evidence" value="ECO:0007669"/>
    <property type="project" value="TreeGrafter"/>
</dbReference>
<dbReference type="GO" id="GO:0005125">
    <property type="term" value="F:cytokine activity"/>
    <property type="evidence" value="ECO:0007669"/>
    <property type="project" value="UniProtKB-KW"/>
</dbReference>
<dbReference type="PANTHER" id="PTHR10078:SF30">
    <property type="entry name" value="INTERLEUKIN-1 BETA"/>
    <property type="match status" value="1"/>
</dbReference>
<dbReference type="GO" id="GO:0019221">
    <property type="term" value="P:cytokine-mediated signaling pathway"/>
    <property type="evidence" value="ECO:0007669"/>
    <property type="project" value="TreeGrafter"/>
</dbReference>
<evidence type="ECO:0000256" key="2">
    <source>
        <dbReference type="ARBA" id="ARBA00004514"/>
    </source>
</evidence>
<evidence type="ECO:0000256" key="11">
    <source>
        <dbReference type="ARBA" id="ARBA00023228"/>
    </source>
</evidence>
<reference evidence="13" key="3">
    <citation type="submission" date="2025-09" db="UniProtKB">
        <authorList>
            <consortium name="Ensembl"/>
        </authorList>
    </citation>
    <scope>IDENTIFICATION</scope>
</reference>
<reference evidence="13 14" key="1">
    <citation type="submission" date="2018-03" db="EMBL/GenBank/DDBJ databases">
        <title>Finding Nemo's genes: A chromosome-scale reference assembly of the genome of the orange clownfish Amphiprion percula.</title>
        <authorList>
            <person name="Lehmann R."/>
        </authorList>
    </citation>
    <scope>NUCLEOTIDE SEQUENCE</scope>
</reference>
<evidence type="ECO:0000256" key="3">
    <source>
        <dbReference type="ARBA" id="ARBA00004550"/>
    </source>
</evidence>
<keyword evidence="11" id="KW-0458">Lysosome</keyword>
<dbReference type="GO" id="GO:0005615">
    <property type="term" value="C:extracellular space"/>
    <property type="evidence" value="ECO:0007669"/>
    <property type="project" value="UniProtKB-KW"/>
</dbReference>
<keyword evidence="6" id="KW-0963">Cytoplasm</keyword>
<evidence type="ECO:0000256" key="9">
    <source>
        <dbReference type="ARBA" id="ARBA00022620"/>
    </source>
</evidence>
<dbReference type="SMART" id="SM00125">
    <property type="entry name" value="IL1"/>
    <property type="match status" value="1"/>
</dbReference>
<keyword evidence="7" id="KW-0202">Cytokine</keyword>
<dbReference type="GO" id="GO:0006955">
    <property type="term" value="P:immune response"/>
    <property type="evidence" value="ECO:0007669"/>
    <property type="project" value="InterPro"/>
</dbReference>
<keyword evidence="10" id="KW-0395">Inflammatory response</keyword>
<evidence type="ECO:0000256" key="4">
    <source>
        <dbReference type="ARBA" id="ARBA00010448"/>
    </source>
</evidence>
<keyword evidence="14" id="KW-1185">Reference proteome</keyword>
<comment type="subcellular location">
    <subcellularLocation>
        <location evidence="2">Cytoplasm</location>
        <location evidence="2">Cytosol</location>
    </subcellularLocation>
    <subcellularLocation>
        <location evidence="1">Lysosome</location>
    </subcellularLocation>
    <subcellularLocation>
        <location evidence="3">Secreted</location>
        <location evidence="3">Extracellular exosome</location>
    </subcellularLocation>
</comment>
<sequence length="269" mass="30716">MCDFDLSQALPCSIESDEEIIEPCCFDTKELQDEIIRLDEGLELEVFRKKRTLQGVANLVLAVNRMKKPPSSCGHELSEDELCSLIMDSVMEETVVKTDRNSSTRGERRVTFERVNSGTQFSLCDSVQKDIVQQSGDLKLQAITLKGGQYEHKVNFKMARYVTRCVSAADCQMVLLSITNNMHVSCTMKDDKPELTLEKCCKDELKKISNDQNMDRFLFFKRASALTLYTFESVKYRGWFISTSSDDERQPVEMCKVDAACRLTSFKIK</sequence>
<evidence type="ECO:0000313" key="14">
    <source>
        <dbReference type="Proteomes" id="UP000265080"/>
    </source>
</evidence>
<evidence type="ECO:0000256" key="5">
    <source>
        <dbReference type="ARBA" id="ARBA00014702"/>
    </source>
</evidence>
<evidence type="ECO:0000256" key="1">
    <source>
        <dbReference type="ARBA" id="ARBA00004371"/>
    </source>
</evidence>
<dbReference type="PANTHER" id="PTHR10078">
    <property type="entry name" value="INTERLEUKIN-1 FAMILY MEMBER"/>
    <property type="match status" value="1"/>
</dbReference>
<keyword evidence="8" id="KW-0964">Secreted</keyword>
<dbReference type="GeneTree" id="ENSGT00940000170783"/>
<dbReference type="GO" id="GO:0005829">
    <property type="term" value="C:cytosol"/>
    <property type="evidence" value="ECO:0007669"/>
    <property type="project" value="UniProtKB-SubCell"/>
</dbReference>
<proteinExistence type="inferred from homology"/>
<dbReference type="GO" id="GO:0042119">
    <property type="term" value="P:neutrophil activation"/>
    <property type="evidence" value="ECO:0007669"/>
    <property type="project" value="TreeGrafter"/>
</dbReference>
<evidence type="ECO:0000256" key="6">
    <source>
        <dbReference type="ARBA" id="ARBA00022490"/>
    </source>
</evidence>
<dbReference type="InterPro" id="IPR008996">
    <property type="entry name" value="IL1/FGF"/>
</dbReference>
<dbReference type="GO" id="GO:0001660">
    <property type="term" value="P:fever generation"/>
    <property type="evidence" value="ECO:0007669"/>
    <property type="project" value="UniProtKB-KW"/>
</dbReference>
<dbReference type="SUPFAM" id="SSF50353">
    <property type="entry name" value="Cytokine"/>
    <property type="match status" value="1"/>
</dbReference>
<evidence type="ECO:0000256" key="8">
    <source>
        <dbReference type="ARBA" id="ARBA00022525"/>
    </source>
</evidence>
<keyword evidence="9" id="KW-0666">Pyrogen</keyword>
<evidence type="ECO:0000313" key="13">
    <source>
        <dbReference type="Ensembl" id="ENSAPEP00000012513.1"/>
    </source>
</evidence>
<dbReference type="GO" id="GO:0051781">
    <property type="term" value="P:positive regulation of cell division"/>
    <property type="evidence" value="ECO:0007669"/>
    <property type="project" value="UniProtKB-KW"/>
</dbReference>
<organism evidence="13 14">
    <name type="scientific">Amphiprion percula</name>
    <name type="common">Orange clownfish</name>
    <name type="synonym">Lutjanus percula</name>
    <dbReference type="NCBI Taxonomy" id="161767"/>
    <lineage>
        <taxon>Eukaryota</taxon>
        <taxon>Metazoa</taxon>
        <taxon>Chordata</taxon>
        <taxon>Craniata</taxon>
        <taxon>Vertebrata</taxon>
        <taxon>Euteleostomi</taxon>
        <taxon>Actinopterygii</taxon>
        <taxon>Neopterygii</taxon>
        <taxon>Teleostei</taxon>
        <taxon>Neoteleostei</taxon>
        <taxon>Acanthomorphata</taxon>
        <taxon>Ovalentaria</taxon>
        <taxon>Pomacentridae</taxon>
        <taxon>Amphiprion</taxon>
    </lineage>
</organism>
<dbReference type="OMA" id="KYRGWFI"/>
<accession>A0A3P8SJ22</accession>
<dbReference type="GO" id="GO:0005764">
    <property type="term" value="C:lysosome"/>
    <property type="evidence" value="ECO:0007669"/>
    <property type="project" value="UniProtKB-SubCell"/>
</dbReference>
<dbReference type="Pfam" id="PF00340">
    <property type="entry name" value="IL1"/>
    <property type="match status" value="1"/>
</dbReference>
<dbReference type="Gene3D" id="2.80.10.50">
    <property type="match status" value="1"/>
</dbReference>
<dbReference type="GO" id="GO:1901222">
    <property type="term" value="P:regulation of non-canonical NF-kappaB signal transduction"/>
    <property type="evidence" value="ECO:0007669"/>
    <property type="project" value="TreeGrafter"/>
</dbReference>
<evidence type="ECO:0000256" key="10">
    <source>
        <dbReference type="ARBA" id="ARBA00023198"/>
    </source>
</evidence>
<keyword evidence="12" id="KW-0497">Mitogen</keyword>
<dbReference type="GO" id="GO:0010628">
    <property type="term" value="P:positive regulation of gene expression"/>
    <property type="evidence" value="ECO:0007669"/>
    <property type="project" value="TreeGrafter"/>
</dbReference>
<evidence type="ECO:0000256" key="12">
    <source>
        <dbReference type="ARBA" id="ARBA00023246"/>
    </source>
</evidence>
<dbReference type="InterPro" id="IPR000975">
    <property type="entry name" value="IL-1_fam"/>
</dbReference>